<dbReference type="EMBL" id="JBHUKR010000011">
    <property type="protein sequence ID" value="MFD2419328.1"/>
    <property type="molecule type" value="Genomic_DNA"/>
</dbReference>
<protein>
    <submittedName>
        <fullName evidence="2">DUF2127 domain-containing protein</fullName>
    </submittedName>
</protein>
<reference evidence="3" key="1">
    <citation type="journal article" date="2019" name="Int. J. Syst. Evol. Microbiol.">
        <title>The Global Catalogue of Microorganisms (GCM) 10K type strain sequencing project: providing services to taxonomists for standard genome sequencing and annotation.</title>
        <authorList>
            <consortium name="The Broad Institute Genomics Platform"/>
            <consortium name="The Broad Institute Genome Sequencing Center for Infectious Disease"/>
            <person name="Wu L."/>
            <person name="Ma J."/>
        </authorList>
    </citation>
    <scope>NUCLEOTIDE SEQUENCE [LARGE SCALE GENOMIC DNA]</scope>
    <source>
        <strain evidence="3">CGMCC 4.7645</strain>
    </source>
</reference>
<dbReference type="InterPro" id="IPR021125">
    <property type="entry name" value="DUF2127"/>
</dbReference>
<feature type="transmembrane region" description="Helical" evidence="1">
    <location>
        <begin position="95"/>
        <end position="122"/>
    </location>
</feature>
<sequence>MNELQAPPGCGRRKLSYELLGCAWRGHVLIGRDVASIRPGDAIVVREDGGLRWHRCLRCDAWLPAWPPDHTEAEFLPEPGAIEVPERGKLLRDRYVLRLIALDRVLHFVVLALLAVGIFVFAKERAVLSHPFFRVLDAIQGGVGGRTGGSGEGMLGELTKAFNARSSTIWLVGVVVAGYAVLEGVEAIGLWLAKRWAEYLTFVATTVLLIPELYELSHKVSALKIVTLVINLAVIVYLLFAKRLFGLRGGGRAEKAERERDTGWGALHRVLPGNH</sequence>
<name>A0ABW5FWG7_9PSEU</name>
<keyword evidence="3" id="KW-1185">Reference proteome</keyword>
<gene>
    <name evidence="2" type="ORF">ACFSXZ_23635</name>
</gene>
<dbReference type="Proteomes" id="UP001597417">
    <property type="component" value="Unassembled WGS sequence"/>
</dbReference>
<keyword evidence="1" id="KW-1133">Transmembrane helix</keyword>
<comment type="caution">
    <text evidence="2">The sequence shown here is derived from an EMBL/GenBank/DDBJ whole genome shotgun (WGS) entry which is preliminary data.</text>
</comment>
<evidence type="ECO:0000313" key="2">
    <source>
        <dbReference type="EMBL" id="MFD2419328.1"/>
    </source>
</evidence>
<organism evidence="2 3">
    <name type="scientific">Amycolatopsis pigmentata</name>
    <dbReference type="NCBI Taxonomy" id="450801"/>
    <lineage>
        <taxon>Bacteria</taxon>
        <taxon>Bacillati</taxon>
        <taxon>Actinomycetota</taxon>
        <taxon>Actinomycetes</taxon>
        <taxon>Pseudonocardiales</taxon>
        <taxon>Pseudonocardiaceae</taxon>
        <taxon>Amycolatopsis</taxon>
    </lineage>
</organism>
<dbReference type="Pfam" id="PF09900">
    <property type="entry name" value="DUF2127"/>
    <property type="match status" value="1"/>
</dbReference>
<feature type="transmembrane region" description="Helical" evidence="1">
    <location>
        <begin position="169"/>
        <end position="192"/>
    </location>
</feature>
<keyword evidence="1" id="KW-0472">Membrane</keyword>
<evidence type="ECO:0000256" key="1">
    <source>
        <dbReference type="SAM" id="Phobius"/>
    </source>
</evidence>
<accession>A0ABW5FWG7</accession>
<keyword evidence="1" id="KW-0812">Transmembrane</keyword>
<proteinExistence type="predicted"/>
<feature type="transmembrane region" description="Helical" evidence="1">
    <location>
        <begin position="222"/>
        <end position="240"/>
    </location>
</feature>
<evidence type="ECO:0000313" key="3">
    <source>
        <dbReference type="Proteomes" id="UP001597417"/>
    </source>
</evidence>
<dbReference type="RefSeq" id="WP_378267326.1">
    <property type="nucleotide sequence ID" value="NZ_JBHUKR010000011.1"/>
</dbReference>